<dbReference type="GeneID" id="301137700"/>
<feature type="transmembrane region" description="Helical" evidence="1">
    <location>
        <begin position="492"/>
        <end position="513"/>
    </location>
</feature>
<proteinExistence type="predicted"/>
<feature type="transmembrane region" description="Helical" evidence="1">
    <location>
        <begin position="202"/>
        <end position="221"/>
    </location>
</feature>
<feature type="transmembrane region" description="Helical" evidence="1">
    <location>
        <begin position="62"/>
        <end position="79"/>
    </location>
</feature>
<protein>
    <submittedName>
        <fullName evidence="2">Uncharacterized protein</fullName>
    </submittedName>
</protein>
<evidence type="ECO:0000313" key="3">
    <source>
        <dbReference type="Proteomes" id="UP000036867"/>
    </source>
</evidence>
<feature type="transmembrane region" description="Helical" evidence="1">
    <location>
        <begin position="134"/>
        <end position="155"/>
    </location>
</feature>
<dbReference type="OrthoDB" id="2659138at2"/>
<name>A0A0M0LFP5_9BACL</name>
<feature type="transmembrane region" description="Helical" evidence="1">
    <location>
        <begin position="381"/>
        <end position="401"/>
    </location>
</feature>
<dbReference type="AlphaFoldDB" id="A0A0M0LFP5"/>
<sequence length="546" mass="63339">MNDFKSLRVLDAFRWIFEKFDIDYPIMRKLIQLKLTMDSRRIPAIFNGQKQKKEGNQFIKSLWLYLFYGLLLLTPFLFLRNQYMFASSILFTVLMFITITTMVSDFSAVLLDVRDKNILQPKPVSNRTLNAAKLMHIVIYLALLEGSFVIIPLAVGIYRFGIFYGLIFIVSIVFVSCFVVVITALTYLFILRFFSGEKLKDIINYVQIFLAVAVMVSYQVMAHSFELTQMNLQYTFTWWHVFLPPLWYSAFFEVLLNQDYSINMLILMACGIVIPLLMLRIYIKLMPTFERSLSKLMSDTVRTKGKSHFFEDWTSKILCRNAQERTFYRFASLMIRQEREFKLKAYPQIGFAIVIPFVMFFNEVRIDSLKEAMANENVYPLYFSALMIPTVVHLLKFSGAYKGNWIFRATPISNSKMFYSSTLKAAIVKLFLPTFALLSIVFIAMFSWAIIPDLLIILLVAIMMTLLSYVLLNGEVYPFSNSHELTQDNNTLKVLVAMVVIGAFALVHYLIAMIPYAKLIYMLILIIAVIVGWRLVFGEKKNHGHS</sequence>
<accession>A0A0M0LFP5</accession>
<keyword evidence="1" id="KW-0472">Membrane</keyword>
<organism evidence="2 3">
    <name type="scientific">Viridibacillus arvi</name>
    <dbReference type="NCBI Taxonomy" id="263475"/>
    <lineage>
        <taxon>Bacteria</taxon>
        <taxon>Bacillati</taxon>
        <taxon>Bacillota</taxon>
        <taxon>Bacilli</taxon>
        <taxon>Bacillales</taxon>
        <taxon>Caryophanaceae</taxon>
        <taxon>Viridibacillus</taxon>
    </lineage>
</organism>
<dbReference type="Proteomes" id="UP000036867">
    <property type="component" value="Unassembled WGS sequence"/>
</dbReference>
<reference evidence="3" key="1">
    <citation type="submission" date="2015-08" db="EMBL/GenBank/DDBJ databases">
        <title>Fjat-10028 dsm 16317.</title>
        <authorList>
            <person name="Liu B."/>
            <person name="Wang J."/>
            <person name="Zhu Y."/>
            <person name="Liu G."/>
            <person name="Chen Q."/>
            <person name="Chen Z."/>
            <person name="Lan J."/>
            <person name="Che J."/>
            <person name="Ge C."/>
            <person name="Shi H."/>
            <person name="Pan Z."/>
            <person name="Liu X."/>
        </authorList>
    </citation>
    <scope>NUCLEOTIDE SEQUENCE [LARGE SCALE GENOMIC DNA]</scope>
    <source>
        <strain evidence="3">DSM 16317</strain>
    </source>
</reference>
<feature type="transmembrane region" description="Helical" evidence="1">
    <location>
        <begin position="343"/>
        <end position="361"/>
    </location>
</feature>
<gene>
    <name evidence="2" type="ORF">AMD00_16535</name>
</gene>
<feature type="transmembrane region" description="Helical" evidence="1">
    <location>
        <begin position="454"/>
        <end position="472"/>
    </location>
</feature>
<dbReference type="EMBL" id="LILB01000005">
    <property type="protein sequence ID" value="KOO49915.1"/>
    <property type="molecule type" value="Genomic_DNA"/>
</dbReference>
<keyword evidence="3" id="KW-1185">Reference proteome</keyword>
<feature type="transmembrane region" description="Helical" evidence="1">
    <location>
        <begin position="85"/>
        <end position="113"/>
    </location>
</feature>
<dbReference type="PATRIC" id="fig|263475.3.peg.4595"/>
<keyword evidence="1" id="KW-0812">Transmembrane</keyword>
<feature type="transmembrane region" description="Helical" evidence="1">
    <location>
        <begin position="519"/>
        <end position="537"/>
    </location>
</feature>
<keyword evidence="1" id="KW-1133">Transmembrane helix</keyword>
<feature type="transmembrane region" description="Helical" evidence="1">
    <location>
        <begin position="260"/>
        <end position="283"/>
    </location>
</feature>
<evidence type="ECO:0000256" key="1">
    <source>
        <dbReference type="SAM" id="Phobius"/>
    </source>
</evidence>
<evidence type="ECO:0000313" key="2">
    <source>
        <dbReference type="EMBL" id="KOO49915.1"/>
    </source>
</evidence>
<dbReference type="STRING" id="263475.AMD00_16535"/>
<feature type="transmembrane region" description="Helical" evidence="1">
    <location>
        <begin position="422"/>
        <end position="448"/>
    </location>
</feature>
<dbReference type="RefSeq" id="WP_053418091.1">
    <property type="nucleotide sequence ID" value="NZ_LILB01000005.1"/>
</dbReference>
<comment type="caution">
    <text evidence="2">The sequence shown here is derived from an EMBL/GenBank/DDBJ whole genome shotgun (WGS) entry which is preliminary data.</text>
</comment>
<feature type="transmembrane region" description="Helical" evidence="1">
    <location>
        <begin position="161"/>
        <end position="190"/>
    </location>
</feature>